<name>A0ABP3YC30_9BACT</name>
<gene>
    <name evidence="1" type="ORF">GCM10009119_14100</name>
</gene>
<keyword evidence="2" id="KW-1185">Reference proteome</keyword>
<evidence type="ECO:0000313" key="2">
    <source>
        <dbReference type="Proteomes" id="UP001500469"/>
    </source>
</evidence>
<reference evidence="2" key="1">
    <citation type="journal article" date="2019" name="Int. J. Syst. Evol. Microbiol.">
        <title>The Global Catalogue of Microorganisms (GCM) 10K type strain sequencing project: providing services to taxonomists for standard genome sequencing and annotation.</title>
        <authorList>
            <consortium name="The Broad Institute Genomics Platform"/>
            <consortium name="The Broad Institute Genome Sequencing Center for Infectious Disease"/>
            <person name="Wu L."/>
            <person name="Ma J."/>
        </authorList>
    </citation>
    <scope>NUCLEOTIDE SEQUENCE [LARGE SCALE GENOMIC DNA]</scope>
    <source>
        <strain evidence="2">JCM 16112</strain>
    </source>
</reference>
<protein>
    <submittedName>
        <fullName evidence="1">Uncharacterized protein</fullName>
    </submittedName>
</protein>
<dbReference type="Proteomes" id="UP001500469">
    <property type="component" value="Unassembled WGS sequence"/>
</dbReference>
<dbReference type="EMBL" id="BAAAFI010000006">
    <property type="protein sequence ID" value="GAA0878442.1"/>
    <property type="molecule type" value="Genomic_DNA"/>
</dbReference>
<evidence type="ECO:0000313" key="1">
    <source>
        <dbReference type="EMBL" id="GAA0878442.1"/>
    </source>
</evidence>
<proteinExistence type="predicted"/>
<organism evidence="1 2">
    <name type="scientific">Algoriphagus jejuensis</name>
    <dbReference type="NCBI Taxonomy" id="419934"/>
    <lineage>
        <taxon>Bacteria</taxon>
        <taxon>Pseudomonadati</taxon>
        <taxon>Bacteroidota</taxon>
        <taxon>Cytophagia</taxon>
        <taxon>Cytophagales</taxon>
        <taxon>Cyclobacteriaceae</taxon>
        <taxon>Algoriphagus</taxon>
    </lineage>
</organism>
<sequence length="66" mass="7618">MQDIKIKTGYREELHPGVIFMISNDLSLWNFGGIGKNTAQVTGHPILLVFSDDLEIGWKKNFRYTY</sequence>
<comment type="caution">
    <text evidence="1">The sequence shown here is derived from an EMBL/GenBank/DDBJ whole genome shotgun (WGS) entry which is preliminary data.</text>
</comment>
<accession>A0ABP3YC30</accession>